<dbReference type="AlphaFoldDB" id="A0A9W9RZT4"/>
<keyword evidence="3" id="KW-0808">Transferase</keyword>
<proteinExistence type="predicted"/>
<dbReference type="PANTHER" id="PTHR43775:SF37">
    <property type="entry name" value="SI:DKEY-61P9.11"/>
    <property type="match status" value="1"/>
</dbReference>
<dbReference type="GO" id="GO:0005886">
    <property type="term" value="C:plasma membrane"/>
    <property type="evidence" value="ECO:0007669"/>
    <property type="project" value="TreeGrafter"/>
</dbReference>
<organism evidence="5 6">
    <name type="scientific">Penicillium cosmopolitanum</name>
    <dbReference type="NCBI Taxonomy" id="1131564"/>
    <lineage>
        <taxon>Eukaryota</taxon>
        <taxon>Fungi</taxon>
        <taxon>Dikarya</taxon>
        <taxon>Ascomycota</taxon>
        <taxon>Pezizomycotina</taxon>
        <taxon>Eurotiomycetes</taxon>
        <taxon>Eurotiomycetidae</taxon>
        <taxon>Eurotiales</taxon>
        <taxon>Aspergillaceae</taxon>
        <taxon>Penicillium</taxon>
    </lineage>
</organism>
<dbReference type="GO" id="GO:0006633">
    <property type="term" value="P:fatty acid biosynthetic process"/>
    <property type="evidence" value="ECO:0007669"/>
    <property type="project" value="TreeGrafter"/>
</dbReference>
<gene>
    <name evidence="5" type="ORF">N7509_014035</name>
</gene>
<evidence type="ECO:0000256" key="1">
    <source>
        <dbReference type="ARBA" id="ARBA00022450"/>
    </source>
</evidence>
<comment type="caution">
    <text evidence="5">The sequence shown here is derived from an EMBL/GenBank/DDBJ whole genome shotgun (WGS) entry which is preliminary data.</text>
</comment>
<dbReference type="Gene3D" id="3.40.366.10">
    <property type="entry name" value="Malonyl-Coenzyme A Acyl Carrier Protein, domain 2"/>
    <property type="match status" value="1"/>
</dbReference>
<dbReference type="Pfam" id="PF00698">
    <property type="entry name" value="Acyl_transf_1"/>
    <property type="match status" value="1"/>
</dbReference>
<dbReference type="InterPro" id="IPR014043">
    <property type="entry name" value="Acyl_transferase_dom"/>
</dbReference>
<dbReference type="InterPro" id="IPR016035">
    <property type="entry name" value="Acyl_Trfase/lysoPLipase"/>
</dbReference>
<name>A0A9W9RZT4_9EURO</name>
<keyword evidence="6" id="KW-1185">Reference proteome</keyword>
<dbReference type="EMBL" id="JAPZBU010000013">
    <property type="protein sequence ID" value="KAJ5369423.1"/>
    <property type="molecule type" value="Genomic_DNA"/>
</dbReference>
<feature type="domain" description="Malonyl-CoA:ACP transacylase (MAT)" evidence="4">
    <location>
        <begin position="79"/>
        <end position="379"/>
    </location>
</feature>
<dbReference type="SUPFAM" id="SSF55048">
    <property type="entry name" value="Probable ACP-binding domain of malonyl-CoA ACP transacylase"/>
    <property type="match status" value="1"/>
</dbReference>
<accession>A0A9W9RZT4</accession>
<dbReference type="SMART" id="SM00827">
    <property type="entry name" value="PKS_AT"/>
    <property type="match status" value="1"/>
</dbReference>
<evidence type="ECO:0000259" key="4">
    <source>
        <dbReference type="SMART" id="SM00827"/>
    </source>
</evidence>
<dbReference type="Proteomes" id="UP001147747">
    <property type="component" value="Unassembled WGS sequence"/>
</dbReference>
<dbReference type="OrthoDB" id="329835at2759"/>
<dbReference type="SUPFAM" id="SSF52151">
    <property type="entry name" value="FabD/lysophospholipase-like"/>
    <property type="match status" value="1"/>
</dbReference>
<evidence type="ECO:0000256" key="2">
    <source>
        <dbReference type="ARBA" id="ARBA00022553"/>
    </source>
</evidence>
<dbReference type="InterPro" id="IPR050091">
    <property type="entry name" value="PKS_NRPS_Biosynth_Enz"/>
</dbReference>
<dbReference type="PANTHER" id="PTHR43775">
    <property type="entry name" value="FATTY ACID SYNTHASE"/>
    <property type="match status" value="1"/>
</dbReference>
<reference evidence="5" key="2">
    <citation type="journal article" date="2023" name="IMA Fungus">
        <title>Comparative genomic study of the Penicillium genus elucidates a diverse pangenome and 15 lateral gene transfer events.</title>
        <authorList>
            <person name="Petersen C."/>
            <person name="Sorensen T."/>
            <person name="Nielsen M.R."/>
            <person name="Sondergaard T.E."/>
            <person name="Sorensen J.L."/>
            <person name="Fitzpatrick D.A."/>
            <person name="Frisvad J.C."/>
            <person name="Nielsen K.L."/>
        </authorList>
    </citation>
    <scope>NUCLEOTIDE SEQUENCE</scope>
    <source>
        <strain evidence="5">IBT 29677</strain>
    </source>
</reference>
<dbReference type="InterPro" id="IPR016036">
    <property type="entry name" value="Malonyl_transacylase_ACP-bd"/>
</dbReference>
<evidence type="ECO:0000313" key="5">
    <source>
        <dbReference type="EMBL" id="KAJ5369423.1"/>
    </source>
</evidence>
<evidence type="ECO:0000313" key="6">
    <source>
        <dbReference type="Proteomes" id="UP001147747"/>
    </source>
</evidence>
<dbReference type="GeneID" id="81377652"/>
<dbReference type="GO" id="GO:0004312">
    <property type="term" value="F:fatty acid synthase activity"/>
    <property type="evidence" value="ECO:0007669"/>
    <property type="project" value="TreeGrafter"/>
</dbReference>
<dbReference type="InterPro" id="IPR001227">
    <property type="entry name" value="Ac_transferase_dom_sf"/>
</dbReference>
<keyword evidence="1" id="KW-0596">Phosphopantetheine</keyword>
<protein>
    <recommendedName>
        <fullName evidence="4">Malonyl-CoA:ACP transacylase (MAT) domain-containing protein</fullName>
    </recommendedName>
</protein>
<dbReference type="GO" id="GO:0005737">
    <property type="term" value="C:cytoplasm"/>
    <property type="evidence" value="ECO:0007669"/>
    <property type="project" value="TreeGrafter"/>
</dbReference>
<dbReference type="RefSeq" id="XP_056480661.1">
    <property type="nucleotide sequence ID" value="XM_056638672.1"/>
</dbReference>
<dbReference type="Gene3D" id="3.30.70.3290">
    <property type="match status" value="1"/>
</dbReference>
<reference evidence="5" key="1">
    <citation type="submission" date="2022-12" db="EMBL/GenBank/DDBJ databases">
        <authorList>
            <person name="Petersen C."/>
        </authorList>
    </citation>
    <scope>NUCLEOTIDE SEQUENCE</scope>
    <source>
        <strain evidence="5">IBT 29677</strain>
    </source>
</reference>
<keyword evidence="2" id="KW-0597">Phosphoprotein</keyword>
<evidence type="ECO:0000256" key="3">
    <source>
        <dbReference type="ARBA" id="ARBA00022679"/>
    </source>
</evidence>
<sequence length="410" mass="44266">MEQAARDLASHLRQQQPDLEDIAYTLNMRRTIHNKISLIPAVGLENLCSRLDQLASHQATKEILTLQWRSGSSPKTAFLFSGQGGQWLGMGMALAEQEPVFRESLAAFDDIFIAQGGFSIRAEISPRGDDPARLNNTTIVQPAIAAIQIALARMLISYGVAPDAIVGHSIGEVAAAHIAGALSLEEAVKVIYFRSQIQSQAAGVGAMLATGISSKEAEQMIQRRQMGGIVEIAAFNGPNMTTLTGSTTELEQLASELEARGAFARFVKVDVPYHSRFMDPLENDLIAALSSVQGKQTDVILYSTVTTLIESGTHLTGKYWFENVRKPVRFFETAARMLEDGCNFLVEIGPHPVLISGTREIAESTRWPVHILPAMVRGSETEPVSCLIGAAYTIGAGADLQLFNGGEGVS</sequence>